<protein>
    <submittedName>
        <fullName evidence="5">Putative HTH-type transcriptional regulator yttP</fullName>
    </submittedName>
</protein>
<dbReference type="PANTHER" id="PTHR43479:SF11">
    <property type="entry name" value="ACREF_ENVCD OPERON REPRESSOR-RELATED"/>
    <property type="match status" value="1"/>
</dbReference>
<dbReference type="PROSITE" id="PS50977">
    <property type="entry name" value="HTH_TETR_2"/>
    <property type="match status" value="1"/>
</dbReference>
<dbReference type="SUPFAM" id="SSF46689">
    <property type="entry name" value="Homeodomain-like"/>
    <property type="match status" value="1"/>
</dbReference>
<gene>
    <name evidence="5" type="ORF">PB1_17034</name>
</gene>
<name>I3DYG1_BACMT</name>
<proteinExistence type="predicted"/>
<sequence>MRKNSKDAIVNAAIELFNTKGYNGTSVRDIADKANVNPANIAYYFKNKHGLLEYCFTAFFENYLAEIEKGFSLLEAGAAHCLKQIAANVIEFQCKNIHLTRFILREMSIDSQVVREIMSTYYVKERYFFHKIIEKGMEQKEFRSHSVPYLILQFKSLLSMPFLNTHYVTEVLHVFLNEKYFAKKYLQEIFLWIDGVLCTHPSELKEKAVIN</sequence>
<accession>I3DYG1</accession>
<keyword evidence="6" id="KW-1185">Reference proteome</keyword>
<dbReference type="PANTHER" id="PTHR43479">
    <property type="entry name" value="ACREF/ENVCD OPERON REPRESSOR-RELATED"/>
    <property type="match status" value="1"/>
</dbReference>
<feature type="DNA-binding region" description="H-T-H motif" evidence="3">
    <location>
        <begin position="26"/>
        <end position="45"/>
    </location>
</feature>
<dbReference type="NCBIfam" id="NF037937">
    <property type="entry name" value="septum_RefZ"/>
    <property type="match status" value="1"/>
</dbReference>
<keyword evidence="2 3" id="KW-0238">DNA-binding</keyword>
<evidence type="ECO:0000259" key="4">
    <source>
        <dbReference type="PROSITE" id="PS50977"/>
    </source>
</evidence>
<feature type="domain" description="HTH tetR-type" evidence="4">
    <location>
        <begin position="3"/>
        <end position="63"/>
    </location>
</feature>
<dbReference type="InterPro" id="IPR036271">
    <property type="entry name" value="Tet_transcr_reg_TetR-rel_C_sf"/>
</dbReference>
<dbReference type="GO" id="GO:0003677">
    <property type="term" value="F:DNA binding"/>
    <property type="evidence" value="ECO:0007669"/>
    <property type="project" value="UniProtKB-UniRule"/>
</dbReference>
<reference evidence="5 6" key="1">
    <citation type="journal article" date="2012" name="Appl. Environ. Microbiol.">
        <title>Genome Sequence of Thermotolerant Bacillus methanolicus: Features and Regulation Related to Methylotrophy and Production of L-Lysine and L-Glutamate from Methanol.</title>
        <authorList>
            <person name="Heggeset T.M."/>
            <person name="Krog A."/>
            <person name="Balzer S."/>
            <person name="Wentzel A."/>
            <person name="Ellingsen T.E."/>
            <person name="Brautaset T."/>
        </authorList>
    </citation>
    <scope>NUCLEOTIDE SEQUENCE [LARGE SCALE GENOMIC DNA]</scope>
    <source>
        <strain evidence="5 6">PB1</strain>
    </source>
</reference>
<dbReference type="PRINTS" id="PR00455">
    <property type="entry name" value="HTHTETR"/>
</dbReference>
<dbReference type="Proteomes" id="UP000010523">
    <property type="component" value="Unassembled WGS sequence"/>
</dbReference>
<dbReference type="RefSeq" id="WP_004438943.1">
    <property type="nucleotide sequence ID" value="NZ_AFEU01000003.1"/>
</dbReference>
<dbReference type="InterPro" id="IPR050624">
    <property type="entry name" value="HTH-type_Tx_Regulator"/>
</dbReference>
<dbReference type="InterPro" id="IPR001647">
    <property type="entry name" value="HTH_TetR"/>
</dbReference>
<dbReference type="Gene3D" id="1.10.357.10">
    <property type="entry name" value="Tetracycline Repressor, domain 2"/>
    <property type="match status" value="1"/>
</dbReference>
<dbReference type="Pfam" id="PF00440">
    <property type="entry name" value="TetR_N"/>
    <property type="match status" value="1"/>
</dbReference>
<dbReference type="STRING" id="997296.PB1_17034"/>
<comment type="caution">
    <text evidence="5">The sequence shown here is derived from an EMBL/GenBank/DDBJ whole genome shotgun (WGS) entry which is preliminary data.</text>
</comment>
<dbReference type="eggNOG" id="COG1309">
    <property type="taxonomic scope" value="Bacteria"/>
</dbReference>
<evidence type="ECO:0000256" key="1">
    <source>
        <dbReference type="ARBA" id="ARBA00022491"/>
    </source>
</evidence>
<organism evidence="5 6">
    <name type="scientific">Bacillus methanolicus PB1</name>
    <dbReference type="NCBI Taxonomy" id="997296"/>
    <lineage>
        <taxon>Bacteria</taxon>
        <taxon>Bacillati</taxon>
        <taxon>Bacillota</taxon>
        <taxon>Bacilli</taxon>
        <taxon>Bacillales</taxon>
        <taxon>Bacillaceae</taxon>
        <taxon>Bacillus</taxon>
    </lineage>
</organism>
<evidence type="ECO:0000256" key="3">
    <source>
        <dbReference type="PROSITE-ProRule" id="PRU00335"/>
    </source>
</evidence>
<evidence type="ECO:0000256" key="2">
    <source>
        <dbReference type="ARBA" id="ARBA00023125"/>
    </source>
</evidence>
<dbReference type="EMBL" id="AFEU01000003">
    <property type="protein sequence ID" value="EIJ79282.1"/>
    <property type="molecule type" value="Genomic_DNA"/>
</dbReference>
<dbReference type="InterPro" id="IPR009057">
    <property type="entry name" value="Homeodomain-like_sf"/>
</dbReference>
<dbReference type="OrthoDB" id="9789566at2"/>
<dbReference type="PATRIC" id="fig|997296.3.peg.3586"/>
<evidence type="ECO:0000313" key="5">
    <source>
        <dbReference type="EMBL" id="EIJ79282.1"/>
    </source>
</evidence>
<dbReference type="SUPFAM" id="SSF48498">
    <property type="entry name" value="Tetracyclin repressor-like, C-terminal domain"/>
    <property type="match status" value="1"/>
</dbReference>
<dbReference type="AlphaFoldDB" id="I3DYG1"/>
<keyword evidence="1" id="KW-0678">Repressor</keyword>
<evidence type="ECO:0000313" key="6">
    <source>
        <dbReference type="Proteomes" id="UP000010523"/>
    </source>
</evidence>